<dbReference type="InterPro" id="IPR000719">
    <property type="entry name" value="Prot_kinase_dom"/>
</dbReference>
<dbReference type="InterPro" id="IPR008271">
    <property type="entry name" value="Ser/Thr_kinase_AS"/>
</dbReference>
<proteinExistence type="inferred from homology"/>
<organism evidence="6">
    <name type="scientific">Absidia glauca</name>
    <name type="common">Pin mould</name>
    <dbReference type="NCBI Taxonomy" id="4829"/>
    <lineage>
        <taxon>Eukaryota</taxon>
        <taxon>Fungi</taxon>
        <taxon>Fungi incertae sedis</taxon>
        <taxon>Mucoromycota</taxon>
        <taxon>Mucoromycotina</taxon>
        <taxon>Mucoromycetes</taxon>
        <taxon>Mucorales</taxon>
        <taxon>Cunninghamellaceae</taxon>
        <taxon>Absidia</taxon>
    </lineage>
</organism>
<accession>A0A168NPJ9</accession>
<dbReference type="GO" id="GO:0004674">
    <property type="term" value="F:protein serine/threonine kinase activity"/>
    <property type="evidence" value="ECO:0007669"/>
    <property type="project" value="UniProtKB-KW"/>
</dbReference>
<feature type="binding site" evidence="3">
    <location>
        <position position="123"/>
    </location>
    <ligand>
        <name>ATP</name>
        <dbReference type="ChEBI" id="CHEBI:30616"/>
    </ligand>
</feature>
<evidence type="ECO:0000256" key="1">
    <source>
        <dbReference type="ARBA" id="ARBA00022741"/>
    </source>
</evidence>
<evidence type="ECO:0000259" key="5">
    <source>
        <dbReference type="PROSITE" id="PS50011"/>
    </source>
</evidence>
<dbReference type="Pfam" id="PF00069">
    <property type="entry name" value="Pkinase"/>
    <property type="match status" value="1"/>
</dbReference>
<evidence type="ECO:0000256" key="4">
    <source>
        <dbReference type="RuleBase" id="RU000304"/>
    </source>
</evidence>
<dbReference type="PANTHER" id="PTHR24347">
    <property type="entry name" value="SERINE/THREONINE-PROTEIN KINASE"/>
    <property type="match status" value="1"/>
</dbReference>
<dbReference type="AlphaFoldDB" id="A0A168NPJ9"/>
<protein>
    <recommendedName>
        <fullName evidence="5">Protein kinase domain-containing protein</fullName>
    </recommendedName>
</protein>
<comment type="similarity">
    <text evidence="4">Belongs to the protein kinase superfamily.</text>
</comment>
<dbReference type="Gene3D" id="1.10.510.10">
    <property type="entry name" value="Transferase(Phosphotransferase) domain 1"/>
    <property type="match status" value="1"/>
</dbReference>
<feature type="domain" description="Protein kinase" evidence="5">
    <location>
        <begin position="86"/>
        <end position="359"/>
    </location>
</feature>
<keyword evidence="7" id="KW-1185">Reference proteome</keyword>
<reference evidence="6" key="1">
    <citation type="submission" date="2016-04" db="EMBL/GenBank/DDBJ databases">
        <authorList>
            <person name="Evans L.H."/>
            <person name="Alamgir A."/>
            <person name="Owens N."/>
            <person name="Weber N.D."/>
            <person name="Virtaneva K."/>
            <person name="Barbian K."/>
            <person name="Babar A."/>
            <person name="Rosenke K."/>
        </authorList>
    </citation>
    <scope>NUCLEOTIDE SEQUENCE [LARGE SCALE GENOMIC DNA]</scope>
    <source>
        <strain evidence="6">CBS 101.48</strain>
    </source>
</reference>
<dbReference type="FunFam" id="1.10.510.10:FF:000571">
    <property type="entry name" value="Maternal embryonic leucine zipper kinase"/>
    <property type="match status" value="1"/>
</dbReference>
<dbReference type="InParanoid" id="A0A168NPJ9"/>
<dbReference type="PROSITE" id="PS00107">
    <property type="entry name" value="PROTEIN_KINASE_ATP"/>
    <property type="match status" value="1"/>
</dbReference>
<keyword evidence="1 3" id="KW-0547">Nucleotide-binding</keyword>
<gene>
    <name evidence="6" type="primary">ABSGL_06680.1 scaffold 8661</name>
</gene>
<name>A0A168NPJ9_ABSGL</name>
<dbReference type="Proteomes" id="UP000078561">
    <property type="component" value="Unassembled WGS sequence"/>
</dbReference>
<evidence type="ECO:0000256" key="3">
    <source>
        <dbReference type="PROSITE-ProRule" id="PRU10141"/>
    </source>
</evidence>
<dbReference type="OMA" id="TRRRCHE"/>
<dbReference type="STRING" id="4829.A0A168NPJ9"/>
<dbReference type="PROSITE" id="PS50011">
    <property type="entry name" value="PROTEIN_KINASE_DOM"/>
    <property type="match status" value="1"/>
</dbReference>
<evidence type="ECO:0000256" key="2">
    <source>
        <dbReference type="ARBA" id="ARBA00022840"/>
    </source>
</evidence>
<keyword evidence="4" id="KW-0808">Transferase</keyword>
<keyword evidence="4" id="KW-0418">Kinase</keyword>
<dbReference type="SMART" id="SM00220">
    <property type="entry name" value="S_TKc"/>
    <property type="match status" value="1"/>
</dbReference>
<evidence type="ECO:0000313" key="6">
    <source>
        <dbReference type="EMBL" id="SAM00944.1"/>
    </source>
</evidence>
<keyword evidence="2 3" id="KW-0067">ATP-binding</keyword>
<dbReference type="SUPFAM" id="SSF56112">
    <property type="entry name" value="Protein kinase-like (PK-like)"/>
    <property type="match status" value="1"/>
</dbReference>
<dbReference type="GO" id="GO:0005524">
    <property type="term" value="F:ATP binding"/>
    <property type="evidence" value="ECO:0007669"/>
    <property type="project" value="UniProtKB-UniRule"/>
</dbReference>
<keyword evidence="4" id="KW-0723">Serine/threonine-protein kinase</keyword>
<dbReference type="OrthoDB" id="407410at2759"/>
<sequence>MVFLWDIRIVRCFEPVIEFNCIDRIVSTTKIHAIHIALTSVDICMIVTVGFWGENHAPRSLLLDSCKIYRILEPTKFEVAKFHSVYTVGDKLGEGSFAAVYKATRRRCHETPEGSRPTFVAVKSFKKGRFSQNPGLLPSLVEEIGILMSLEVHPCVIKIESVFNEPRYINLVLEYVSGGDLFDLVIKKGQLCESDTRFIFFQLFAGIKFLHERQIAHCDLKPENVLVVDVDTLRVKITDFGLAKTVSSQNPALHDQCGTLAYVAPEVLDPGKNFSKSCDLWSLGVMLYVCLGGVLPFSEETNLSAMKEKILNGKYSYDDECWRPVSDQAKDLMDRLLTVDPITRIGVGDARVRSVSCHC</sequence>
<dbReference type="InterPro" id="IPR017441">
    <property type="entry name" value="Protein_kinase_ATP_BS"/>
</dbReference>
<evidence type="ECO:0000313" key="7">
    <source>
        <dbReference type="Proteomes" id="UP000078561"/>
    </source>
</evidence>
<dbReference type="EMBL" id="LT553497">
    <property type="protein sequence ID" value="SAM00944.1"/>
    <property type="molecule type" value="Genomic_DNA"/>
</dbReference>
<dbReference type="InterPro" id="IPR011009">
    <property type="entry name" value="Kinase-like_dom_sf"/>
</dbReference>
<dbReference type="PROSITE" id="PS00108">
    <property type="entry name" value="PROTEIN_KINASE_ST"/>
    <property type="match status" value="1"/>
</dbReference>